<sequence length="129" mass="14221">MSHGLDLGPIARVELACRDLGRQRDFYARILGLPAERGNEARFRIGQLELVLRPRGDALFPRSEESRPAPEVGALLAFPVPPDELDRWHRRMLTARVAVLDAPGPAGAAPRVLRVPDSEGNVIELFAQP</sequence>
<keyword evidence="3" id="KW-1185">Reference proteome</keyword>
<feature type="domain" description="VOC" evidence="1">
    <location>
        <begin position="9"/>
        <end position="128"/>
    </location>
</feature>
<organism evidence="2 3">
    <name type="scientific">Craurococcus roseus</name>
    <dbReference type="NCBI Taxonomy" id="77585"/>
    <lineage>
        <taxon>Bacteria</taxon>
        <taxon>Pseudomonadati</taxon>
        <taxon>Pseudomonadota</taxon>
        <taxon>Alphaproteobacteria</taxon>
        <taxon>Acetobacterales</taxon>
        <taxon>Acetobacteraceae</taxon>
        <taxon>Craurococcus</taxon>
    </lineage>
</organism>
<gene>
    <name evidence="2" type="ORF">GCM10009416_01270</name>
</gene>
<accession>A0ABP3PMX6</accession>
<dbReference type="SUPFAM" id="SSF54593">
    <property type="entry name" value="Glyoxalase/Bleomycin resistance protein/Dihydroxybiphenyl dioxygenase"/>
    <property type="match status" value="1"/>
</dbReference>
<dbReference type="PROSITE" id="PS51819">
    <property type="entry name" value="VOC"/>
    <property type="match status" value="1"/>
</dbReference>
<dbReference type="InterPro" id="IPR037523">
    <property type="entry name" value="VOC_core"/>
</dbReference>
<dbReference type="InterPro" id="IPR004360">
    <property type="entry name" value="Glyas_Fos-R_dOase_dom"/>
</dbReference>
<dbReference type="RefSeq" id="WP_343893190.1">
    <property type="nucleotide sequence ID" value="NZ_BAAAFZ010000002.1"/>
</dbReference>
<evidence type="ECO:0000259" key="1">
    <source>
        <dbReference type="PROSITE" id="PS51819"/>
    </source>
</evidence>
<dbReference type="Proteomes" id="UP001501588">
    <property type="component" value="Unassembled WGS sequence"/>
</dbReference>
<proteinExistence type="predicted"/>
<dbReference type="CDD" id="cd06587">
    <property type="entry name" value="VOC"/>
    <property type="match status" value="1"/>
</dbReference>
<comment type="caution">
    <text evidence="2">The sequence shown here is derived from an EMBL/GenBank/DDBJ whole genome shotgun (WGS) entry which is preliminary data.</text>
</comment>
<dbReference type="InterPro" id="IPR029068">
    <property type="entry name" value="Glyas_Bleomycin-R_OHBP_Dase"/>
</dbReference>
<name>A0ABP3PMX6_9PROT</name>
<dbReference type="EMBL" id="BAAAFZ010000002">
    <property type="protein sequence ID" value="GAA0566996.1"/>
    <property type="molecule type" value="Genomic_DNA"/>
</dbReference>
<protein>
    <recommendedName>
        <fullName evidence="1">VOC domain-containing protein</fullName>
    </recommendedName>
</protein>
<reference evidence="3" key="1">
    <citation type="journal article" date="2019" name="Int. J. Syst. Evol. Microbiol.">
        <title>The Global Catalogue of Microorganisms (GCM) 10K type strain sequencing project: providing services to taxonomists for standard genome sequencing and annotation.</title>
        <authorList>
            <consortium name="The Broad Institute Genomics Platform"/>
            <consortium name="The Broad Institute Genome Sequencing Center for Infectious Disease"/>
            <person name="Wu L."/>
            <person name="Ma J."/>
        </authorList>
    </citation>
    <scope>NUCLEOTIDE SEQUENCE [LARGE SCALE GENOMIC DNA]</scope>
    <source>
        <strain evidence="3">JCM 9933</strain>
    </source>
</reference>
<dbReference type="Pfam" id="PF00903">
    <property type="entry name" value="Glyoxalase"/>
    <property type="match status" value="1"/>
</dbReference>
<evidence type="ECO:0000313" key="2">
    <source>
        <dbReference type="EMBL" id="GAA0566996.1"/>
    </source>
</evidence>
<dbReference type="Gene3D" id="3.10.180.10">
    <property type="entry name" value="2,3-Dihydroxybiphenyl 1,2-Dioxygenase, domain 1"/>
    <property type="match status" value="1"/>
</dbReference>
<evidence type="ECO:0000313" key="3">
    <source>
        <dbReference type="Proteomes" id="UP001501588"/>
    </source>
</evidence>